<comment type="catalytic activity">
    <reaction evidence="8">
        <text>glyoxylate + L-serine = 3-hydroxypyruvate + glycine</text>
        <dbReference type="Rhea" id="RHEA:19125"/>
        <dbReference type="ChEBI" id="CHEBI:17180"/>
        <dbReference type="ChEBI" id="CHEBI:33384"/>
        <dbReference type="ChEBI" id="CHEBI:36655"/>
        <dbReference type="ChEBI" id="CHEBI:57305"/>
        <dbReference type="EC" id="2.6.1.45"/>
    </reaction>
</comment>
<keyword evidence="3 13" id="KW-0032">Aminotransferase</keyword>
<feature type="binding site" evidence="9">
    <location>
        <position position="352"/>
    </location>
    <ligand>
        <name>substrate</name>
    </ligand>
</feature>
<gene>
    <name evidence="13" type="ORF">RSO01_87830</name>
</gene>
<accession>A0A512NRQ1</accession>
<evidence type="ECO:0000259" key="12">
    <source>
        <dbReference type="Pfam" id="PF00266"/>
    </source>
</evidence>
<dbReference type="Pfam" id="PF00266">
    <property type="entry name" value="Aminotran_5"/>
    <property type="match status" value="1"/>
</dbReference>
<evidence type="ECO:0000313" key="13">
    <source>
        <dbReference type="EMBL" id="GEP61617.1"/>
    </source>
</evidence>
<dbReference type="EMBL" id="BKAJ01000239">
    <property type="protein sequence ID" value="GEP61617.1"/>
    <property type="molecule type" value="Genomic_DNA"/>
</dbReference>
<proteinExistence type="inferred from homology"/>
<dbReference type="PANTHER" id="PTHR21152">
    <property type="entry name" value="AMINOTRANSFERASE CLASS V"/>
    <property type="match status" value="1"/>
</dbReference>
<dbReference type="FunFam" id="3.90.1150.10:FF:000031">
    <property type="entry name" value="Serine--glyoxylate aminotransferase"/>
    <property type="match status" value="1"/>
</dbReference>
<keyword evidence="13" id="KW-0808">Transferase</keyword>
<evidence type="ECO:0000256" key="10">
    <source>
        <dbReference type="PIRSR" id="PIRSR000524-50"/>
    </source>
</evidence>
<comment type="caution">
    <text evidence="13">The sequence shown here is derived from an EMBL/GenBank/DDBJ whole genome shotgun (WGS) entry which is preliminary data.</text>
</comment>
<dbReference type="InterPro" id="IPR000192">
    <property type="entry name" value="Aminotrans_V_dom"/>
</dbReference>
<dbReference type="GO" id="GO:0008453">
    <property type="term" value="F:alanine-glyoxylate transaminase activity"/>
    <property type="evidence" value="ECO:0007669"/>
    <property type="project" value="TreeGrafter"/>
</dbReference>
<evidence type="ECO:0000256" key="5">
    <source>
        <dbReference type="ARBA" id="ARBA00060690"/>
    </source>
</evidence>
<dbReference type="FunFam" id="3.40.640.10:FF:000054">
    <property type="entry name" value="Serine--glyoxylate aminotransferase"/>
    <property type="match status" value="1"/>
</dbReference>
<evidence type="ECO:0000256" key="2">
    <source>
        <dbReference type="ARBA" id="ARBA00009236"/>
    </source>
</evidence>
<comment type="cofactor">
    <cofactor evidence="1 10">
        <name>pyridoxal 5'-phosphate</name>
        <dbReference type="ChEBI" id="CHEBI:597326"/>
    </cofactor>
</comment>
<keyword evidence="14" id="KW-1185">Reference proteome</keyword>
<dbReference type="InterPro" id="IPR015424">
    <property type="entry name" value="PyrdxlP-dep_Trfase"/>
</dbReference>
<evidence type="ECO:0000256" key="7">
    <source>
        <dbReference type="ARBA" id="ARBA00070386"/>
    </source>
</evidence>
<dbReference type="SUPFAM" id="SSF53383">
    <property type="entry name" value="PLP-dependent transferases"/>
    <property type="match status" value="1"/>
</dbReference>
<dbReference type="GO" id="GO:0050281">
    <property type="term" value="F:L-serine-glyoxylate transaminase activity"/>
    <property type="evidence" value="ECO:0007669"/>
    <property type="project" value="UniProtKB-EC"/>
</dbReference>
<dbReference type="InterPro" id="IPR015422">
    <property type="entry name" value="PyrdxlP-dep_Trfase_small"/>
</dbReference>
<name>A0A512NRQ1_9HYPH</name>
<dbReference type="GO" id="GO:0019265">
    <property type="term" value="P:glycine biosynthetic process, by transamination of glyoxylate"/>
    <property type="evidence" value="ECO:0007669"/>
    <property type="project" value="TreeGrafter"/>
</dbReference>
<evidence type="ECO:0000256" key="3">
    <source>
        <dbReference type="ARBA" id="ARBA00022576"/>
    </source>
</evidence>
<evidence type="ECO:0000256" key="11">
    <source>
        <dbReference type="SAM" id="MobiDB-lite"/>
    </source>
</evidence>
<keyword evidence="4 10" id="KW-0663">Pyridoxal phosphate</keyword>
<evidence type="ECO:0000256" key="6">
    <source>
        <dbReference type="ARBA" id="ARBA00067024"/>
    </source>
</evidence>
<dbReference type="EC" id="2.6.1.45" evidence="6"/>
<dbReference type="GO" id="GO:0004760">
    <property type="term" value="F:L-serine-pyruvate transaminase activity"/>
    <property type="evidence" value="ECO:0007669"/>
    <property type="project" value="TreeGrafter"/>
</dbReference>
<evidence type="ECO:0000256" key="8">
    <source>
        <dbReference type="ARBA" id="ARBA00093187"/>
    </source>
</evidence>
<dbReference type="PANTHER" id="PTHR21152:SF40">
    <property type="entry name" value="ALANINE--GLYOXYLATE AMINOTRANSFERASE"/>
    <property type="match status" value="1"/>
</dbReference>
<comment type="pathway">
    <text evidence="5">One-carbon metabolism; formaldehyde assimilation via serine pathway.</text>
</comment>
<organism evidence="13 14">
    <name type="scientific">Reyranella soli</name>
    <dbReference type="NCBI Taxonomy" id="1230389"/>
    <lineage>
        <taxon>Bacteria</taxon>
        <taxon>Pseudomonadati</taxon>
        <taxon>Pseudomonadota</taxon>
        <taxon>Alphaproteobacteria</taxon>
        <taxon>Hyphomicrobiales</taxon>
        <taxon>Reyranellaceae</taxon>
        <taxon>Reyranella</taxon>
    </lineage>
</organism>
<reference evidence="13 14" key="1">
    <citation type="submission" date="2019-07" db="EMBL/GenBank/DDBJ databases">
        <title>Whole genome shotgun sequence of Reyranella soli NBRC 108950.</title>
        <authorList>
            <person name="Hosoyama A."/>
            <person name="Uohara A."/>
            <person name="Ohji S."/>
            <person name="Ichikawa N."/>
        </authorList>
    </citation>
    <scope>NUCLEOTIDE SEQUENCE [LARGE SCALE GENOMIC DNA]</scope>
    <source>
        <strain evidence="13 14">NBRC 108950</strain>
    </source>
</reference>
<evidence type="ECO:0000256" key="9">
    <source>
        <dbReference type="PIRSR" id="PIRSR000524-1"/>
    </source>
</evidence>
<sequence>MNAPSNAKPRGRQFFNNPGPTNIPDRVLRAMDRPVMDFMSDEFVAIHHACHAGVKRVLKTDQGLYMYNASGHGAWEAALANLFAAGDTVLIIETGYFSLGWAEMAVNLGIKVETIAADWRKGADVSKVGERLAKDKAHEIKAVLCVHNETATGMVLPLSDIRRAIDEAKHPALLLSDTISSLASIEYKMDAWGIDVTVGGSQKGLMLPTGMSFTGVSNKALDVARKNKAPRHYFHWELMNGRAPQKFMGTAPVHMFFGLQESLKMLEEEGLDAVFARHARLAEATRAAVRAWAADGKGPQLYGQSPDRLSNSVTTVMMPEGVSSDPLRKVAIDRYNLSLGGGLGPLMGKVFRIGHMGDLNEPMLLGCLATTELAMKTAGVPFSPGGVDAAIDSLAS</sequence>
<feature type="region of interest" description="Disordered" evidence="11">
    <location>
        <begin position="1"/>
        <end position="21"/>
    </location>
</feature>
<comment type="similarity">
    <text evidence="2">Belongs to the class-V pyridoxal-phosphate-dependent aminotransferase family.</text>
</comment>
<dbReference type="AlphaFoldDB" id="A0A512NRQ1"/>
<dbReference type="InterPro" id="IPR024169">
    <property type="entry name" value="SP_NH2Trfase/AEP_transaminase"/>
</dbReference>
<dbReference type="PIRSF" id="PIRSF000524">
    <property type="entry name" value="SPT"/>
    <property type="match status" value="1"/>
</dbReference>
<evidence type="ECO:0000256" key="4">
    <source>
        <dbReference type="ARBA" id="ARBA00022898"/>
    </source>
</evidence>
<feature type="modified residue" description="N6-(pyridoxal phosphate)lysine" evidence="10">
    <location>
        <position position="203"/>
    </location>
</feature>
<dbReference type="Proteomes" id="UP000321058">
    <property type="component" value="Unassembled WGS sequence"/>
</dbReference>
<feature type="domain" description="Aminotransferase class V" evidence="12">
    <location>
        <begin position="14"/>
        <end position="323"/>
    </location>
</feature>
<dbReference type="Gene3D" id="3.40.640.10">
    <property type="entry name" value="Type I PLP-dependent aspartate aminotransferase-like (Major domain)"/>
    <property type="match status" value="1"/>
</dbReference>
<evidence type="ECO:0000313" key="14">
    <source>
        <dbReference type="Proteomes" id="UP000321058"/>
    </source>
</evidence>
<protein>
    <recommendedName>
        <fullName evidence="7">Serine--glyoxylate aminotransferase</fullName>
        <ecNumber evidence="6">2.6.1.45</ecNumber>
    </recommendedName>
</protein>
<dbReference type="Gene3D" id="3.90.1150.10">
    <property type="entry name" value="Aspartate Aminotransferase, domain 1"/>
    <property type="match status" value="1"/>
</dbReference>
<evidence type="ECO:0000256" key="1">
    <source>
        <dbReference type="ARBA" id="ARBA00001933"/>
    </source>
</evidence>
<dbReference type="RefSeq" id="WP_246159220.1">
    <property type="nucleotide sequence ID" value="NZ_BKAJ01000239.1"/>
</dbReference>
<dbReference type="InterPro" id="IPR015421">
    <property type="entry name" value="PyrdxlP-dep_Trfase_major"/>
</dbReference>